<proteinExistence type="predicted"/>
<evidence type="ECO:0000313" key="4">
    <source>
        <dbReference type="Proteomes" id="UP000181909"/>
    </source>
</evidence>
<dbReference type="SMART" id="SM00922">
    <property type="entry name" value="MR_MLE"/>
    <property type="match status" value="1"/>
</dbReference>
<protein>
    <submittedName>
        <fullName evidence="3">Galactonate dehydratase</fullName>
    </submittedName>
</protein>
<dbReference type="GO" id="GO:0016829">
    <property type="term" value="F:lyase activity"/>
    <property type="evidence" value="ECO:0007669"/>
    <property type="project" value="UniProtKB-KW"/>
</dbReference>
<dbReference type="PANTHER" id="PTHR48080">
    <property type="entry name" value="D-GALACTONATE DEHYDRATASE-RELATED"/>
    <property type="match status" value="1"/>
</dbReference>
<dbReference type="InterPro" id="IPR036849">
    <property type="entry name" value="Enolase-like_C_sf"/>
</dbReference>
<dbReference type="InterPro" id="IPR013342">
    <property type="entry name" value="Mandelate_racemase_C"/>
</dbReference>
<dbReference type="InterPro" id="IPR029017">
    <property type="entry name" value="Enolase-like_N"/>
</dbReference>
<reference evidence="3 4" key="1">
    <citation type="submission" date="2016-11" db="EMBL/GenBank/DDBJ databases">
        <authorList>
            <person name="Jaros S."/>
            <person name="Januszkiewicz K."/>
            <person name="Wedrychowicz H."/>
        </authorList>
    </citation>
    <scope>NUCLEOTIDE SEQUENCE [LARGE SCALE GENOMIC DNA]</scope>
    <source>
        <strain evidence="3 4">OK807</strain>
    </source>
</reference>
<dbReference type="SUPFAM" id="SSF51604">
    <property type="entry name" value="Enolase C-terminal domain-like"/>
    <property type="match status" value="1"/>
</dbReference>
<dbReference type="RefSeq" id="WP_072486361.1">
    <property type="nucleotide sequence ID" value="NZ_FPJO01000010.1"/>
</dbReference>
<dbReference type="InterPro" id="IPR018110">
    <property type="entry name" value="Mandel_Rmase/mucon_lact_enz_CS"/>
</dbReference>
<evidence type="ECO:0000256" key="1">
    <source>
        <dbReference type="ARBA" id="ARBA00023239"/>
    </source>
</evidence>
<feature type="domain" description="Mandelate racemase/muconate lactonizing enzyme C-terminal" evidence="2">
    <location>
        <begin position="134"/>
        <end position="236"/>
    </location>
</feature>
<dbReference type="Gene3D" id="3.30.390.10">
    <property type="entry name" value="Enolase-like, N-terminal domain"/>
    <property type="match status" value="1"/>
</dbReference>
<keyword evidence="1" id="KW-0456">Lyase</keyword>
<gene>
    <name evidence="3" type="ORF">SAMN02787144_1010125</name>
</gene>
<accession>A0A1K2CAC3</accession>
<dbReference type="PROSITE" id="PS00909">
    <property type="entry name" value="MR_MLE_2"/>
    <property type="match status" value="1"/>
</dbReference>
<evidence type="ECO:0000259" key="2">
    <source>
        <dbReference type="SMART" id="SM00922"/>
    </source>
</evidence>
<dbReference type="AlphaFoldDB" id="A0A1K2CAC3"/>
<dbReference type="EMBL" id="FPJO01000010">
    <property type="protein sequence ID" value="SFY07141.1"/>
    <property type="molecule type" value="Genomic_DNA"/>
</dbReference>
<dbReference type="Pfam" id="PF13378">
    <property type="entry name" value="MR_MLE_C"/>
    <property type="match status" value="1"/>
</dbReference>
<dbReference type="STRING" id="1893.SAMN02787144_1010125"/>
<dbReference type="Pfam" id="PF02746">
    <property type="entry name" value="MR_MLE_N"/>
    <property type="match status" value="1"/>
</dbReference>
<dbReference type="SFLD" id="SFLDS00001">
    <property type="entry name" value="Enolase"/>
    <property type="match status" value="1"/>
</dbReference>
<dbReference type="InterPro" id="IPR013341">
    <property type="entry name" value="Mandelate_racemase_N_dom"/>
</dbReference>
<sequence length="380" mass="41918">MKITGLEVLTLPDHGDSMMLVVVDTDEGIHGLGEVGIRSRQRAVAGGLEHLAELIVGEDPRRIEHLWQVMFRRGFFPADRILGAAIAAVDVALWDIRGKALGVPVHELLGGRVRDHVSAYVHVGDGYDDRAWFLDRCRDLVAQGWRHLRFASPHDADGTLDARRCLRGSVDLFHQVRDAVGDEVELILDVHTRLDPPEALTLCREIEAARPFFVEDPLRCENPDSYRMLRARTGVPLAAGEQYGSKWEFRTLIEDDLIDYARVDVGVAAGLTEAKKIAAMAETHHIKLATHNPLGPVTAASSLQLNLACPNVAIQEHQTDPEPAIAALFTARPTILPGRVELSELPGIGVDIDREAARRYQAAAAERPHLRTVDGAFTNW</sequence>
<dbReference type="Proteomes" id="UP000181909">
    <property type="component" value="Unassembled WGS sequence"/>
</dbReference>
<dbReference type="Gene3D" id="3.20.20.120">
    <property type="entry name" value="Enolase-like C-terminal domain"/>
    <property type="match status" value="1"/>
</dbReference>
<dbReference type="SFLD" id="SFLDG00179">
    <property type="entry name" value="mandelate_racemase"/>
    <property type="match status" value="1"/>
</dbReference>
<evidence type="ECO:0000313" key="3">
    <source>
        <dbReference type="EMBL" id="SFY07141.1"/>
    </source>
</evidence>
<dbReference type="CDD" id="cd03316">
    <property type="entry name" value="MR_like"/>
    <property type="match status" value="1"/>
</dbReference>
<dbReference type="InterPro" id="IPR034593">
    <property type="entry name" value="DgoD-like"/>
</dbReference>
<dbReference type="SUPFAM" id="SSF54826">
    <property type="entry name" value="Enolase N-terminal domain-like"/>
    <property type="match status" value="1"/>
</dbReference>
<organism evidence="3 4">
    <name type="scientific">Streptomyces atratus</name>
    <dbReference type="NCBI Taxonomy" id="1893"/>
    <lineage>
        <taxon>Bacteria</taxon>
        <taxon>Bacillati</taxon>
        <taxon>Actinomycetota</taxon>
        <taxon>Actinomycetes</taxon>
        <taxon>Kitasatosporales</taxon>
        <taxon>Streptomycetaceae</taxon>
        <taxon>Streptomyces</taxon>
    </lineage>
</organism>
<name>A0A1K2CAC3_STRAR</name>
<dbReference type="InterPro" id="IPR029065">
    <property type="entry name" value="Enolase_C-like"/>
</dbReference>
<dbReference type="GO" id="GO:0009063">
    <property type="term" value="P:amino acid catabolic process"/>
    <property type="evidence" value="ECO:0007669"/>
    <property type="project" value="InterPro"/>
</dbReference>
<dbReference type="OrthoDB" id="9802699at2"/>
<dbReference type="PROSITE" id="PS00908">
    <property type="entry name" value="MR_MLE_1"/>
    <property type="match status" value="1"/>
</dbReference>
<dbReference type="PANTHER" id="PTHR48080:SF2">
    <property type="entry name" value="D-GALACTONATE DEHYDRATASE"/>
    <property type="match status" value="1"/>
</dbReference>